<dbReference type="InterPro" id="IPR006218">
    <property type="entry name" value="DAHP1/KDSA"/>
</dbReference>
<dbReference type="PANTHER" id="PTHR43018:SF2">
    <property type="entry name" value="PHOSPHO-2-DEHYDRO-3-DEOXYHEPTONATE ALDOLASE"/>
    <property type="match status" value="1"/>
</dbReference>
<dbReference type="eggNOG" id="COG2876">
    <property type="taxonomic scope" value="Bacteria"/>
</dbReference>
<dbReference type="EC" id="2.5.1.54" evidence="3"/>
<proteinExistence type="predicted"/>
<dbReference type="NCBIfam" id="NF006421">
    <property type="entry name" value="PRK08673.1"/>
    <property type="match status" value="1"/>
</dbReference>
<organism evidence="3 4">
    <name type="scientific">Caldisalinibacter kiritimatiensis</name>
    <dbReference type="NCBI Taxonomy" id="1304284"/>
    <lineage>
        <taxon>Bacteria</taxon>
        <taxon>Bacillati</taxon>
        <taxon>Bacillota</taxon>
        <taxon>Tissierellia</taxon>
        <taxon>Tissierellales</taxon>
        <taxon>Thermohalobacteraceae</taxon>
        <taxon>Caldisalinibacter</taxon>
    </lineage>
</organism>
<evidence type="ECO:0000259" key="2">
    <source>
        <dbReference type="Pfam" id="PF00793"/>
    </source>
</evidence>
<gene>
    <name evidence="3" type="ORF">L21TH_0646</name>
</gene>
<accession>R1AX99</accession>
<dbReference type="AlphaFoldDB" id="R1AX99"/>
<name>R1AX99_9FIRM</name>
<dbReference type="NCBIfam" id="TIGR01361">
    <property type="entry name" value="DAHP_synth_Bsub"/>
    <property type="match status" value="1"/>
</dbReference>
<dbReference type="SUPFAM" id="SSF51569">
    <property type="entry name" value="Aldolase"/>
    <property type="match status" value="1"/>
</dbReference>
<dbReference type="Pfam" id="PF00793">
    <property type="entry name" value="DAHP_synth_1"/>
    <property type="match status" value="1"/>
</dbReference>
<dbReference type="PATRIC" id="fig|1304284.3.peg.635"/>
<dbReference type="InterPro" id="IPR052899">
    <property type="entry name" value="Class-I_DAHP_synthase"/>
</dbReference>
<dbReference type="GO" id="GO:0016832">
    <property type="term" value="F:aldehyde-lyase activity"/>
    <property type="evidence" value="ECO:0007669"/>
    <property type="project" value="InterPro"/>
</dbReference>
<sequence>MDIKKVGKINNSKKVIDIGDNIKIGGDNFVIIAGPCAVENEEQVNKTAEYLNKLGVKILRGGAFKPRTSPYSFQGLGFKGLKLLKNAAKSYNMKVISEIMDPRDIENAYEYVDIFQIGSRNMQNFSLLKEIGKVDKPVLLKRGMAATVEEWLMAAEYIALEGNENIILCERGIRTFENYTRNTLDLTAVPIIKDLSCLPIIVDPSHGTGRRNLVIPMSRAAVAVGADGLIIEVHPNPSEALSDGEQSLDFVEIKKLIHEINSIKTCINKFE</sequence>
<dbReference type="GO" id="GO:0003849">
    <property type="term" value="F:3-deoxy-7-phosphoheptulonate synthase activity"/>
    <property type="evidence" value="ECO:0007669"/>
    <property type="project" value="UniProtKB-EC"/>
</dbReference>
<feature type="domain" description="DAHP synthetase I/KDSA" evidence="2">
    <location>
        <begin position="16"/>
        <end position="259"/>
    </location>
</feature>
<evidence type="ECO:0000256" key="1">
    <source>
        <dbReference type="ARBA" id="ARBA00022679"/>
    </source>
</evidence>
<dbReference type="OrthoDB" id="9780456at2"/>
<dbReference type="GO" id="GO:0009073">
    <property type="term" value="P:aromatic amino acid family biosynthetic process"/>
    <property type="evidence" value="ECO:0007669"/>
    <property type="project" value="InterPro"/>
</dbReference>
<evidence type="ECO:0000313" key="4">
    <source>
        <dbReference type="Proteomes" id="UP000013378"/>
    </source>
</evidence>
<dbReference type="InterPro" id="IPR006268">
    <property type="entry name" value="DAHP_syn_2"/>
</dbReference>
<protein>
    <submittedName>
        <fullName evidence="3">2-keto-3-deoxy-D-arabino-heptulosonate-7-phosphate synthase I beta</fullName>
        <ecNumber evidence="3">2.5.1.54</ecNumber>
    </submittedName>
</protein>
<evidence type="ECO:0000313" key="3">
    <source>
        <dbReference type="EMBL" id="EOD01292.1"/>
    </source>
</evidence>
<keyword evidence="1 3" id="KW-0808">Transferase</keyword>
<dbReference type="RefSeq" id="WP_006308885.1">
    <property type="nucleotide sequence ID" value="NZ_ARZA01000066.1"/>
</dbReference>
<keyword evidence="4" id="KW-1185">Reference proteome</keyword>
<reference evidence="3 4" key="1">
    <citation type="journal article" date="2015" name="Geomicrobiol. J.">
        <title>Caldisalinibacter kiritimatiensis gen. nov., sp. nov., a moderately thermohalophilic thiosulfate-reducing bacterium from a hypersaline microbial mat.</title>
        <authorList>
            <person name="Ben Hania W."/>
            <person name="Joseph M."/>
            <person name="Fiebig A."/>
            <person name="Bunk B."/>
            <person name="Klenk H.-P."/>
            <person name="Fardeau M.-L."/>
            <person name="Spring S."/>
        </authorList>
    </citation>
    <scope>NUCLEOTIDE SEQUENCE [LARGE SCALE GENOMIC DNA]</scope>
    <source>
        <strain evidence="3 4">L21-TH-D2</strain>
    </source>
</reference>
<dbReference type="EMBL" id="ARZA01000066">
    <property type="protein sequence ID" value="EOD01292.1"/>
    <property type="molecule type" value="Genomic_DNA"/>
</dbReference>
<dbReference type="InterPro" id="IPR013785">
    <property type="entry name" value="Aldolase_TIM"/>
</dbReference>
<dbReference type="Gene3D" id="3.20.20.70">
    <property type="entry name" value="Aldolase class I"/>
    <property type="match status" value="1"/>
</dbReference>
<dbReference type="PANTHER" id="PTHR43018">
    <property type="entry name" value="PHOSPHO-2-DEHYDRO-3-DEOXYHEPTONATE ALDOLASE"/>
    <property type="match status" value="1"/>
</dbReference>
<dbReference type="NCBIfam" id="NF009239">
    <property type="entry name" value="PRK12595.1"/>
    <property type="match status" value="1"/>
</dbReference>
<dbReference type="Proteomes" id="UP000013378">
    <property type="component" value="Unassembled WGS sequence"/>
</dbReference>
<dbReference type="STRING" id="1304284.L21TH_0646"/>
<comment type="caution">
    <text evidence="3">The sequence shown here is derived from an EMBL/GenBank/DDBJ whole genome shotgun (WGS) entry which is preliminary data.</text>
</comment>